<dbReference type="Gene3D" id="3.55.40.20">
    <property type="entry name" value="Iron/manganese superoxide dismutase, C-terminal domain"/>
    <property type="match status" value="1"/>
</dbReference>
<sequence>MSNHYPFVLAELPYKYDALESVIDRQTVEIHYGKHHQSYVDNLNKILEGMPYLQNKTLEELMNSEVAAIKNNAGGVWNHNFYWQEMKGGEEGEISVDLGKRIEKKFGSLVEFKALFEKNALGRFGSGWGWLVEDNEGELEIMSTANQDNPLSLGKKPLLGIDVWEHAYYLRYQNRRAEYVGSWWKVVNWEWVGKR</sequence>
<evidence type="ECO:0000313" key="9">
    <source>
        <dbReference type="EMBL" id="KKS43141.1"/>
    </source>
</evidence>
<reference evidence="9 10" key="1">
    <citation type="journal article" date="2015" name="Nature">
        <title>rRNA introns, odd ribosomes, and small enigmatic genomes across a large radiation of phyla.</title>
        <authorList>
            <person name="Brown C.T."/>
            <person name="Hug L.A."/>
            <person name="Thomas B.C."/>
            <person name="Sharon I."/>
            <person name="Castelle C.J."/>
            <person name="Singh A."/>
            <person name="Wilkins M.J."/>
            <person name="Williams K.H."/>
            <person name="Banfield J.F."/>
        </authorList>
    </citation>
    <scope>NUCLEOTIDE SEQUENCE [LARGE SCALE GENOMIC DNA]</scope>
</reference>
<dbReference type="PIRSF" id="PIRSF000349">
    <property type="entry name" value="SODismutase"/>
    <property type="match status" value="1"/>
</dbReference>
<dbReference type="Pfam" id="PF02777">
    <property type="entry name" value="Sod_Fe_C"/>
    <property type="match status" value="1"/>
</dbReference>
<dbReference type="PANTHER" id="PTHR43595:SF2">
    <property type="entry name" value="SMALL RIBOSOMAL SUBUNIT PROTEIN MS42"/>
    <property type="match status" value="1"/>
</dbReference>
<comment type="catalytic activity">
    <reaction evidence="6">
        <text>2 superoxide + 2 H(+) = H2O2 + O2</text>
        <dbReference type="Rhea" id="RHEA:20696"/>
        <dbReference type="ChEBI" id="CHEBI:15378"/>
        <dbReference type="ChEBI" id="CHEBI:15379"/>
        <dbReference type="ChEBI" id="CHEBI:16240"/>
        <dbReference type="ChEBI" id="CHEBI:18421"/>
        <dbReference type="EC" id="1.15.1.1"/>
    </reaction>
</comment>
<name>A0A0G1B9Z7_9BACT</name>
<dbReference type="InterPro" id="IPR019831">
    <property type="entry name" value="Mn/Fe_SOD_N"/>
</dbReference>
<dbReference type="PRINTS" id="PR01703">
    <property type="entry name" value="MNSODISMTASE"/>
</dbReference>
<evidence type="ECO:0000259" key="7">
    <source>
        <dbReference type="Pfam" id="PF00081"/>
    </source>
</evidence>
<dbReference type="InterPro" id="IPR036324">
    <property type="entry name" value="Mn/Fe_SOD_N_sf"/>
</dbReference>
<dbReference type="GO" id="GO:0004784">
    <property type="term" value="F:superoxide dismutase activity"/>
    <property type="evidence" value="ECO:0007669"/>
    <property type="project" value="UniProtKB-EC"/>
</dbReference>
<organism evidence="9 10">
    <name type="scientific">Candidatus Collierbacteria bacterium GW2011_GWA2_42_17</name>
    <dbReference type="NCBI Taxonomy" id="1618378"/>
    <lineage>
        <taxon>Bacteria</taxon>
        <taxon>Candidatus Collieribacteriota</taxon>
    </lineage>
</organism>
<dbReference type="PROSITE" id="PS00088">
    <property type="entry name" value="SOD_MN"/>
    <property type="match status" value="1"/>
</dbReference>
<dbReference type="Proteomes" id="UP000033854">
    <property type="component" value="Unassembled WGS sequence"/>
</dbReference>
<feature type="binding site" evidence="5">
    <location>
        <position position="162"/>
    </location>
    <ligand>
        <name>Mn(2+)</name>
        <dbReference type="ChEBI" id="CHEBI:29035"/>
    </ligand>
</feature>
<feature type="binding site" evidence="5">
    <location>
        <position position="31"/>
    </location>
    <ligand>
        <name>Mn(2+)</name>
        <dbReference type="ChEBI" id="CHEBI:29035"/>
    </ligand>
</feature>
<evidence type="ECO:0000256" key="3">
    <source>
        <dbReference type="ARBA" id="ARBA00022723"/>
    </source>
</evidence>
<evidence type="ECO:0000259" key="8">
    <source>
        <dbReference type="Pfam" id="PF02777"/>
    </source>
</evidence>
<dbReference type="GO" id="GO:0046872">
    <property type="term" value="F:metal ion binding"/>
    <property type="evidence" value="ECO:0007669"/>
    <property type="project" value="UniProtKB-KW"/>
</dbReference>
<evidence type="ECO:0000313" key="10">
    <source>
        <dbReference type="Proteomes" id="UP000033854"/>
    </source>
</evidence>
<protein>
    <recommendedName>
        <fullName evidence="2 6">Superoxide dismutase</fullName>
        <ecNumber evidence="2 6">1.15.1.1</ecNumber>
    </recommendedName>
</protein>
<dbReference type="EC" id="1.15.1.1" evidence="2 6"/>
<dbReference type="PANTHER" id="PTHR43595">
    <property type="entry name" value="37S RIBOSOMAL PROTEIN S26, MITOCHONDRIAL"/>
    <property type="match status" value="1"/>
</dbReference>
<dbReference type="EMBL" id="LCDA01000002">
    <property type="protein sequence ID" value="KKS43141.1"/>
    <property type="molecule type" value="Genomic_DNA"/>
</dbReference>
<feature type="domain" description="Manganese/iron superoxide dismutase C-terminal" evidence="8">
    <location>
        <begin position="97"/>
        <end position="195"/>
    </location>
</feature>
<dbReference type="InterPro" id="IPR019833">
    <property type="entry name" value="Mn/Fe_SOD_BS"/>
</dbReference>
<dbReference type="Gene3D" id="1.10.287.990">
    <property type="entry name" value="Fe,Mn superoxide dismutase (SOD) domain"/>
    <property type="match status" value="1"/>
</dbReference>
<dbReference type="InterPro" id="IPR019832">
    <property type="entry name" value="Mn/Fe_SOD_C"/>
</dbReference>
<dbReference type="SUPFAM" id="SSF54719">
    <property type="entry name" value="Fe,Mn superoxide dismutase (SOD), C-terminal domain"/>
    <property type="match status" value="1"/>
</dbReference>
<comment type="similarity">
    <text evidence="1 6">Belongs to the iron/manganese superoxide dismutase family.</text>
</comment>
<dbReference type="GO" id="GO:0005737">
    <property type="term" value="C:cytoplasm"/>
    <property type="evidence" value="ECO:0007669"/>
    <property type="project" value="TreeGrafter"/>
</dbReference>
<comment type="function">
    <text evidence="6">Destroys radicals which are normally produced within the cells and which are toxic to biological systems.</text>
</comment>
<accession>A0A0G1B9Z7</accession>
<dbReference type="InterPro" id="IPR001189">
    <property type="entry name" value="Mn/Fe_SOD"/>
</dbReference>
<keyword evidence="4 6" id="KW-0560">Oxidoreductase</keyword>
<evidence type="ECO:0000256" key="5">
    <source>
        <dbReference type="PIRSR" id="PIRSR000349-1"/>
    </source>
</evidence>
<evidence type="ECO:0000256" key="1">
    <source>
        <dbReference type="ARBA" id="ARBA00008714"/>
    </source>
</evidence>
<dbReference type="SUPFAM" id="SSF46609">
    <property type="entry name" value="Fe,Mn superoxide dismutase (SOD), N-terminal domain"/>
    <property type="match status" value="1"/>
</dbReference>
<evidence type="ECO:0000256" key="2">
    <source>
        <dbReference type="ARBA" id="ARBA00012682"/>
    </source>
</evidence>
<dbReference type="InterPro" id="IPR036314">
    <property type="entry name" value="SOD_C_sf"/>
</dbReference>
<keyword evidence="3 5" id="KW-0479">Metal-binding</keyword>
<dbReference type="AlphaFoldDB" id="A0A0G1B9Z7"/>
<evidence type="ECO:0000256" key="4">
    <source>
        <dbReference type="ARBA" id="ARBA00023002"/>
    </source>
</evidence>
<comment type="caution">
    <text evidence="9">The sequence shown here is derived from an EMBL/GenBank/DDBJ whole genome shotgun (WGS) entry which is preliminary data.</text>
</comment>
<proteinExistence type="inferred from homology"/>
<feature type="binding site" evidence="5">
    <location>
        <position position="166"/>
    </location>
    <ligand>
        <name>Mn(2+)</name>
        <dbReference type="ChEBI" id="CHEBI:29035"/>
    </ligand>
</feature>
<feature type="binding site" evidence="5">
    <location>
        <position position="79"/>
    </location>
    <ligand>
        <name>Mn(2+)</name>
        <dbReference type="ChEBI" id="CHEBI:29035"/>
    </ligand>
</feature>
<dbReference type="Pfam" id="PF00081">
    <property type="entry name" value="Sod_Fe_N"/>
    <property type="match status" value="1"/>
</dbReference>
<feature type="domain" description="Manganese/iron superoxide dismutase N-terminal" evidence="7">
    <location>
        <begin position="7"/>
        <end position="87"/>
    </location>
</feature>
<dbReference type="PATRIC" id="fig|1618378.3.peg.290"/>
<gene>
    <name evidence="9" type="ORF">UV06_C0002G0043</name>
</gene>
<evidence type="ECO:0000256" key="6">
    <source>
        <dbReference type="RuleBase" id="RU000414"/>
    </source>
</evidence>
<dbReference type="FunFam" id="3.55.40.20:FF:000004">
    <property type="entry name" value="Superoxide dismutase [Fe]"/>
    <property type="match status" value="1"/>
</dbReference>